<evidence type="ECO:0000313" key="2">
    <source>
        <dbReference type="Proteomes" id="UP000469559"/>
    </source>
</evidence>
<reference evidence="1 2" key="1">
    <citation type="submission" date="2018-05" db="EMBL/GenBank/DDBJ databases">
        <title>Whole genome sequencing for identification of molecular markers to develop diagnostic detection tools for the regulated plant pathogen Lachnellula willkommii.</title>
        <authorList>
            <person name="Giroux E."/>
            <person name="Bilodeau G."/>
        </authorList>
    </citation>
    <scope>NUCLEOTIDE SEQUENCE [LARGE SCALE GENOMIC DNA]</scope>
    <source>
        <strain evidence="1 2">CBS 203.66</strain>
    </source>
</reference>
<dbReference type="Proteomes" id="UP000469559">
    <property type="component" value="Unassembled WGS sequence"/>
</dbReference>
<dbReference type="OrthoDB" id="265761at2759"/>
<gene>
    <name evidence="1" type="primary">YBR096W_1</name>
    <name evidence="1" type="ORF">LARI1_G003708</name>
</gene>
<sequence>MASATRLPLKSILFTGTLVLGIGASRVNLRSHAISFFTGSGRNSRILAAVILLANLKNVPIAWHYRVWGAILRHCLFSKPRIPAALAPSTLFLPVISSSYSPLLECDYNLHKSNSTYFSDLDVSRSHLVCALLQPGIERLQHNVREKLVLDKEGLPVKGRWLIMLGGVMCSFKREIGMYEGWFGGKGYKNVEGNGGKEVDEKAIFASAISKYVVKLGRLTVHPEVFLQASDMLPPKPGGWTSMANSGESTPETLDVETTGAEAGAEAEVTDEWDWRRVEAENKKGLAIAEHLGALDALHHEFTGSQAPALGRYRDFVSM</sequence>
<organism evidence="1 2">
    <name type="scientific">Lachnellula arida</name>
    <dbReference type="NCBI Taxonomy" id="1316785"/>
    <lineage>
        <taxon>Eukaryota</taxon>
        <taxon>Fungi</taxon>
        <taxon>Dikarya</taxon>
        <taxon>Ascomycota</taxon>
        <taxon>Pezizomycotina</taxon>
        <taxon>Leotiomycetes</taxon>
        <taxon>Helotiales</taxon>
        <taxon>Lachnaceae</taxon>
        <taxon>Lachnellula</taxon>
    </lineage>
</organism>
<name>A0A8T9BL34_9HELO</name>
<dbReference type="InterPro" id="IPR051490">
    <property type="entry name" value="THEM6_lcsJ_thioesterase"/>
</dbReference>
<accession>A0A8T9BL34</accession>
<protein>
    <recommendedName>
        <fullName evidence="3">Thioesterase atnL</fullName>
    </recommendedName>
</protein>
<evidence type="ECO:0000313" key="1">
    <source>
        <dbReference type="EMBL" id="TVY18902.1"/>
    </source>
</evidence>
<evidence type="ECO:0008006" key="3">
    <source>
        <dbReference type="Google" id="ProtNLM"/>
    </source>
</evidence>
<dbReference type="AlphaFoldDB" id="A0A8T9BL34"/>
<proteinExistence type="predicted"/>
<keyword evidence="2" id="KW-1185">Reference proteome</keyword>
<dbReference type="PANTHER" id="PTHR12475">
    <property type="match status" value="1"/>
</dbReference>
<dbReference type="PANTHER" id="PTHR12475:SF4">
    <property type="entry name" value="PROTEIN THEM6"/>
    <property type="match status" value="1"/>
</dbReference>
<comment type="caution">
    <text evidence="1">The sequence shown here is derived from an EMBL/GenBank/DDBJ whole genome shotgun (WGS) entry which is preliminary data.</text>
</comment>
<dbReference type="EMBL" id="QGMF01000138">
    <property type="protein sequence ID" value="TVY18902.1"/>
    <property type="molecule type" value="Genomic_DNA"/>
</dbReference>